<accession>A0A816C6H3</accession>
<dbReference type="AlphaFoldDB" id="A0A816C6H3"/>
<sequence>RHSSTGVPSSSAISTRQSNSVFLDNDLINDVSGRQKKQHRKKGSTSNKVKEISSNGTSASSSPAVLPSTADALNNIRHSELPMHHQNGNDKHLVHNGTSTTESPQMSAPPSITSIDVSNIMKENRTENKTRNDIKLTNILEKNGVWTANAQFGRTSRLSKQVGVVYDQKKFQFITNGNKEVIVLTAEEVEGKIIIILALPSHHFPINSR</sequence>
<keyword evidence="4" id="KW-1185">Reference proteome</keyword>
<feature type="compositionally biased region" description="Low complexity" evidence="1">
    <location>
        <begin position="53"/>
        <end position="62"/>
    </location>
</feature>
<feature type="region of interest" description="Disordered" evidence="1">
    <location>
        <begin position="1"/>
        <end position="66"/>
    </location>
</feature>
<proteinExistence type="predicted"/>
<dbReference type="Proteomes" id="UP000681722">
    <property type="component" value="Unassembled WGS sequence"/>
</dbReference>
<protein>
    <submittedName>
        <fullName evidence="2">Uncharacterized protein</fullName>
    </submittedName>
</protein>
<comment type="caution">
    <text evidence="2">The sequence shown here is derived from an EMBL/GenBank/DDBJ whole genome shotgun (WGS) entry which is preliminary data.</text>
</comment>
<dbReference type="Proteomes" id="UP000663829">
    <property type="component" value="Unassembled WGS sequence"/>
</dbReference>
<reference evidence="2" key="1">
    <citation type="submission" date="2021-02" db="EMBL/GenBank/DDBJ databases">
        <authorList>
            <person name="Nowell W R."/>
        </authorList>
    </citation>
    <scope>NUCLEOTIDE SEQUENCE</scope>
</reference>
<name>A0A816C6H3_9BILA</name>
<evidence type="ECO:0000256" key="1">
    <source>
        <dbReference type="SAM" id="MobiDB-lite"/>
    </source>
</evidence>
<dbReference type="EMBL" id="CAJNOQ010039799">
    <property type="protein sequence ID" value="CAF1617680.1"/>
    <property type="molecule type" value="Genomic_DNA"/>
</dbReference>
<evidence type="ECO:0000313" key="4">
    <source>
        <dbReference type="Proteomes" id="UP000663829"/>
    </source>
</evidence>
<feature type="compositionally biased region" description="Basic residues" evidence="1">
    <location>
        <begin position="34"/>
        <end position="43"/>
    </location>
</feature>
<evidence type="ECO:0000313" key="2">
    <source>
        <dbReference type="EMBL" id="CAF1617680.1"/>
    </source>
</evidence>
<dbReference type="EMBL" id="CAJOBC010106822">
    <property type="protein sequence ID" value="CAF4505582.1"/>
    <property type="molecule type" value="Genomic_DNA"/>
</dbReference>
<feature type="non-terminal residue" evidence="2">
    <location>
        <position position="1"/>
    </location>
</feature>
<organism evidence="2 4">
    <name type="scientific">Didymodactylos carnosus</name>
    <dbReference type="NCBI Taxonomy" id="1234261"/>
    <lineage>
        <taxon>Eukaryota</taxon>
        <taxon>Metazoa</taxon>
        <taxon>Spiralia</taxon>
        <taxon>Gnathifera</taxon>
        <taxon>Rotifera</taxon>
        <taxon>Eurotatoria</taxon>
        <taxon>Bdelloidea</taxon>
        <taxon>Philodinida</taxon>
        <taxon>Philodinidae</taxon>
        <taxon>Didymodactylos</taxon>
    </lineage>
</organism>
<evidence type="ECO:0000313" key="3">
    <source>
        <dbReference type="EMBL" id="CAF4505582.1"/>
    </source>
</evidence>
<feature type="compositionally biased region" description="Polar residues" evidence="1">
    <location>
        <begin position="1"/>
        <end position="22"/>
    </location>
</feature>
<gene>
    <name evidence="2" type="ORF">GPM918_LOCUS43532</name>
    <name evidence="3" type="ORF">SRO942_LOCUS45048</name>
</gene>